<dbReference type="Proteomes" id="UP000807342">
    <property type="component" value="Unassembled WGS sequence"/>
</dbReference>
<sequence>MDPQSPILWIVPHGVGTLCHDSPTCVTWFGEESSLPVVLYHAVVSWCFLRTVLSSQESELLSILSVRRTTGVEAEGISGFCVATSAFSPSFLNNLPSPPTGVSPCATRSSHPTLSTAVLLACNRCHLPNPRTLTLHIPRTRHTLRILRTHLIHHIHHTRRIPLIRHILLIRHALLTPLRRQHPVHPQRLVHLQHPQRLQHASHPPRPLHHPSANIMPYYAAGYTITFFQVFDLVYHLTGKSYKRDEYSLALDFLYDDLLNKYGCDMHDLEDTVEPTILIVCLESSDAPISTKDLLNNKTATNIRSYLDRAGLKPYKSHSATWKNYPG</sequence>
<keyword evidence="2" id="KW-1185">Reference proteome</keyword>
<evidence type="ECO:0000313" key="2">
    <source>
        <dbReference type="Proteomes" id="UP000807342"/>
    </source>
</evidence>
<gene>
    <name evidence="1" type="ORF">P691DRAFT_788396</name>
</gene>
<accession>A0A9P5X358</accession>
<organism evidence="1 2">
    <name type="scientific">Macrolepiota fuliginosa MF-IS2</name>
    <dbReference type="NCBI Taxonomy" id="1400762"/>
    <lineage>
        <taxon>Eukaryota</taxon>
        <taxon>Fungi</taxon>
        <taxon>Dikarya</taxon>
        <taxon>Basidiomycota</taxon>
        <taxon>Agaricomycotina</taxon>
        <taxon>Agaricomycetes</taxon>
        <taxon>Agaricomycetidae</taxon>
        <taxon>Agaricales</taxon>
        <taxon>Agaricineae</taxon>
        <taxon>Agaricaceae</taxon>
        <taxon>Macrolepiota</taxon>
    </lineage>
</organism>
<evidence type="ECO:0000313" key="1">
    <source>
        <dbReference type="EMBL" id="KAF9443175.1"/>
    </source>
</evidence>
<comment type="caution">
    <text evidence="1">The sequence shown here is derived from an EMBL/GenBank/DDBJ whole genome shotgun (WGS) entry which is preliminary data.</text>
</comment>
<dbReference type="EMBL" id="MU151510">
    <property type="protein sequence ID" value="KAF9443175.1"/>
    <property type="molecule type" value="Genomic_DNA"/>
</dbReference>
<dbReference type="AlphaFoldDB" id="A0A9P5X358"/>
<dbReference type="OrthoDB" id="2941155at2759"/>
<reference evidence="1" key="1">
    <citation type="submission" date="2020-11" db="EMBL/GenBank/DDBJ databases">
        <authorList>
            <consortium name="DOE Joint Genome Institute"/>
            <person name="Ahrendt S."/>
            <person name="Riley R."/>
            <person name="Andreopoulos W."/>
            <person name="Labutti K."/>
            <person name="Pangilinan J."/>
            <person name="Ruiz-Duenas F.J."/>
            <person name="Barrasa J.M."/>
            <person name="Sanchez-Garcia M."/>
            <person name="Camarero S."/>
            <person name="Miyauchi S."/>
            <person name="Serrano A."/>
            <person name="Linde D."/>
            <person name="Babiker R."/>
            <person name="Drula E."/>
            <person name="Ayuso-Fernandez I."/>
            <person name="Pacheco R."/>
            <person name="Padilla G."/>
            <person name="Ferreira P."/>
            <person name="Barriuso J."/>
            <person name="Kellner H."/>
            <person name="Castanera R."/>
            <person name="Alfaro M."/>
            <person name="Ramirez L."/>
            <person name="Pisabarro A.G."/>
            <person name="Kuo A."/>
            <person name="Tritt A."/>
            <person name="Lipzen A."/>
            <person name="He G."/>
            <person name="Yan M."/>
            <person name="Ng V."/>
            <person name="Cullen D."/>
            <person name="Martin F."/>
            <person name="Rosso M.-N."/>
            <person name="Henrissat B."/>
            <person name="Hibbett D."/>
            <person name="Martinez A.T."/>
            <person name="Grigoriev I.V."/>
        </authorList>
    </citation>
    <scope>NUCLEOTIDE SEQUENCE</scope>
    <source>
        <strain evidence="1">MF-IS2</strain>
    </source>
</reference>
<name>A0A9P5X358_9AGAR</name>
<proteinExistence type="predicted"/>
<protein>
    <submittedName>
        <fullName evidence="1">Uncharacterized protein</fullName>
    </submittedName>
</protein>